<dbReference type="SUPFAM" id="SSF48179">
    <property type="entry name" value="6-phosphogluconate dehydrogenase C-terminal domain-like"/>
    <property type="match status" value="1"/>
</dbReference>
<feature type="region of interest" description="Disordered" evidence="4">
    <location>
        <begin position="344"/>
        <end position="367"/>
    </location>
</feature>
<evidence type="ECO:0000256" key="3">
    <source>
        <dbReference type="ARBA" id="ARBA00023002"/>
    </source>
</evidence>
<dbReference type="SUPFAM" id="SSF51735">
    <property type="entry name" value="NAD(P)-binding Rossmann-fold domains"/>
    <property type="match status" value="1"/>
</dbReference>
<reference evidence="7" key="1">
    <citation type="submission" date="2023-06" db="EMBL/GenBank/DDBJ databases">
        <title>Genome-scale phylogeny and comparative genomics of the fungal order Sordariales.</title>
        <authorList>
            <consortium name="Lawrence Berkeley National Laboratory"/>
            <person name="Hensen N."/>
            <person name="Bonometti L."/>
            <person name="Westerberg I."/>
            <person name="Brannstrom I.O."/>
            <person name="Guillou S."/>
            <person name="Cros-Aarteil S."/>
            <person name="Calhoun S."/>
            <person name="Haridas S."/>
            <person name="Kuo A."/>
            <person name="Mondo S."/>
            <person name="Pangilinan J."/>
            <person name="Riley R."/>
            <person name="Labutti K."/>
            <person name="Andreopoulos B."/>
            <person name="Lipzen A."/>
            <person name="Chen C."/>
            <person name="Yanf M."/>
            <person name="Daum C."/>
            <person name="Ng V."/>
            <person name="Clum A."/>
            <person name="Steindorff A."/>
            <person name="Ohm R."/>
            <person name="Martin F."/>
            <person name="Silar P."/>
            <person name="Natvig D."/>
            <person name="Lalanne C."/>
            <person name="Gautier V."/>
            <person name="Ament-Velasquez S.L."/>
            <person name="Kruys A."/>
            <person name="Hutchinson M.I."/>
            <person name="Powell A.J."/>
            <person name="Barry K."/>
            <person name="Miller A.N."/>
            <person name="Grigoriev I.V."/>
            <person name="Debuchy R."/>
            <person name="Gladieux P."/>
            <person name="Thoren M.H."/>
            <person name="Johannesson H."/>
        </authorList>
    </citation>
    <scope>NUCLEOTIDE SEQUENCE</scope>
    <source>
        <strain evidence="7">CBS 307.81</strain>
    </source>
</reference>
<accession>A0AA40DB19</accession>
<evidence type="ECO:0000259" key="6">
    <source>
        <dbReference type="Pfam" id="PF08546"/>
    </source>
</evidence>
<dbReference type="EMBL" id="JAULSY010000079">
    <property type="protein sequence ID" value="KAK0666996.1"/>
    <property type="molecule type" value="Genomic_DNA"/>
</dbReference>
<comment type="similarity">
    <text evidence="1">Belongs to the ketopantoate reductase family.</text>
</comment>
<dbReference type="InterPro" id="IPR013752">
    <property type="entry name" value="KPA_reductase"/>
</dbReference>
<gene>
    <name evidence="7" type="ORF">QBC41DRAFT_366534</name>
</gene>
<dbReference type="InterPro" id="IPR051402">
    <property type="entry name" value="KPR-Related"/>
</dbReference>
<evidence type="ECO:0000259" key="5">
    <source>
        <dbReference type="Pfam" id="PF02558"/>
    </source>
</evidence>
<dbReference type="Gene3D" id="1.10.1040.10">
    <property type="entry name" value="N-(1-d-carboxylethyl)-l-norvaline Dehydrogenase, domain 2"/>
    <property type="match status" value="1"/>
</dbReference>
<evidence type="ECO:0000256" key="2">
    <source>
        <dbReference type="ARBA" id="ARBA00022857"/>
    </source>
</evidence>
<dbReference type="InterPro" id="IPR036291">
    <property type="entry name" value="NAD(P)-bd_dom_sf"/>
</dbReference>
<keyword evidence="2" id="KW-0521">NADP</keyword>
<dbReference type="InterPro" id="IPR003710">
    <property type="entry name" value="ApbA"/>
</dbReference>
<feature type="domain" description="Ketopantoate reductase C-terminal" evidence="6">
    <location>
        <begin position="206"/>
        <end position="330"/>
    </location>
</feature>
<dbReference type="NCBIfam" id="TIGR00745">
    <property type="entry name" value="apbA_panE"/>
    <property type="match status" value="1"/>
</dbReference>
<keyword evidence="8" id="KW-1185">Reference proteome</keyword>
<dbReference type="AlphaFoldDB" id="A0AA40DB19"/>
<dbReference type="FunFam" id="1.10.1040.10:FF:000017">
    <property type="entry name" value="2-dehydropantoate 2-reductase"/>
    <property type="match status" value="1"/>
</dbReference>
<dbReference type="InterPro" id="IPR013332">
    <property type="entry name" value="KPR_N"/>
</dbReference>
<organism evidence="7 8">
    <name type="scientific">Cercophora samala</name>
    <dbReference type="NCBI Taxonomy" id="330535"/>
    <lineage>
        <taxon>Eukaryota</taxon>
        <taxon>Fungi</taxon>
        <taxon>Dikarya</taxon>
        <taxon>Ascomycota</taxon>
        <taxon>Pezizomycotina</taxon>
        <taxon>Sordariomycetes</taxon>
        <taxon>Sordariomycetidae</taxon>
        <taxon>Sordariales</taxon>
        <taxon>Lasiosphaeriaceae</taxon>
        <taxon>Cercophora</taxon>
    </lineage>
</organism>
<dbReference type="Gene3D" id="3.40.50.720">
    <property type="entry name" value="NAD(P)-binding Rossmann-like Domain"/>
    <property type="match status" value="1"/>
</dbReference>
<dbReference type="PANTHER" id="PTHR21708">
    <property type="entry name" value="PROBABLE 2-DEHYDROPANTOATE 2-REDUCTASE"/>
    <property type="match status" value="1"/>
</dbReference>
<dbReference type="GO" id="GO:0005737">
    <property type="term" value="C:cytoplasm"/>
    <property type="evidence" value="ECO:0007669"/>
    <property type="project" value="TreeGrafter"/>
</dbReference>
<dbReference type="Pfam" id="PF02558">
    <property type="entry name" value="ApbA"/>
    <property type="match status" value="1"/>
</dbReference>
<keyword evidence="3" id="KW-0560">Oxidoreductase</keyword>
<proteinExistence type="inferred from homology"/>
<dbReference type="InterPro" id="IPR013328">
    <property type="entry name" value="6PGD_dom2"/>
</dbReference>
<evidence type="ECO:0000313" key="8">
    <source>
        <dbReference type="Proteomes" id="UP001174997"/>
    </source>
</evidence>
<protein>
    <submittedName>
        <fullName evidence="7">2-dehydropantoate 2-reductase</fullName>
    </submittedName>
</protein>
<evidence type="ECO:0000256" key="4">
    <source>
        <dbReference type="SAM" id="MobiDB-lite"/>
    </source>
</evidence>
<dbReference type="Proteomes" id="UP001174997">
    <property type="component" value="Unassembled WGS sequence"/>
</dbReference>
<dbReference type="Pfam" id="PF08546">
    <property type="entry name" value="ApbA_C"/>
    <property type="match status" value="1"/>
</dbReference>
<evidence type="ECO:0000313" key="7">
    <source>
        <dbReference type="EMBL" id="KAK0666996.1"/>
    </source>
</evidence>
<dbReference type="GO" id="GO:0015940">
    <property type="term" value="P:pantothenate biosynthetic process"/>
    <property type="evidence" value="ECO:0007669"/>
    <property type="project" value="InterPro"/>
</dbReference>
<dbReference type="GO" id="GO:0008677">
    <property type="term" value="F:2-dehydropantoate 2-reductase activity"/>
    <property type="evidence" value="ECO:0007669"/>
    <property type="project" value="InterPro"/>
</dbReference>
<feature type="compositionally biased region" description="Basic and acidic residues" evidence="4">
    <location>
        <begin position="356"/>
        <end position="367"/>
    </location>
</feature>
<comment type="caution">
    <text evidence="7">The sequence shown here is derived from an EMBL/GenBank/DDBJ whole genome shotgun (WGS) entry which is preliminary data.</text>
</comment>
<evidence type="ECO:0000256" key="1">
    <source>
        <dbReference type="ARBA" id="ARBA00007870"/>
    </source>
</evidence>
<dbReference type="InterPro" id="IPR008927">
    <property type="entry name" value="6-PGluconate_DH-like_C_sf"/>
</dbReference>
<dbReference type="PANTHER" id="PTHR21708:SF30">
    <property type="entry name" value="2-DEHYDROPANTOATE 2-REDUCTASE-RELATED"/>
    <property type="match status" value="1"/>
</dbReference>
<name>A0AA40DB19_9PEZI</name>
<sequence>MGSIPTERRKTRVLVFGSGGVGTMAAYALEDGGKAEVTAVLRSNFKEVLESGFTINSVDHGLIQSWSPSHIRNAMLNAESNSDPQPYDFIVVATKNLPDIPPDVASLIAPDVTPGTTAIALLQNGLNIQRPIIKAFPHNPVISGVPYIGAIEGPPGTINHVNHDRLIISPFYNGNIPREDSEGAARQFQRIYASCPNVTCIYEPRVEEARWRKLLYNASYNPIATLLRMDTSRMRASEFIIDELVRPAMKEIQATAREVSKVYLSDELIETIIRADNYKAFFRPSMLQDIIKGKLLELENIIGEPVREAQKAGVDTPTLKVLYSLLKGLQFQIKEAQGHLRVPESDEGLKYGMKQEGPDAKMERMEE</sequence>
<feature type="domain" description="Ketopantoate reductase N-terminal" evidence="5">
    <location>
        <begin position="13"/>
        <end position="171"/>
    </location>
</feature>